<gene>
    <name evidence="2" type="ORF">GCM10012280_37290</name>
</gene>
<dbReference type="RefSeq" id="WP_189132851.1">
    <property type="nucleotide sequence ID" value="NZ_BMMS01000015.1"/>
</dbReference>
<comment type="caution">
    <text evidence="2">The sequence shown here is derived from an EMBL/GenBank/DDBJ whole genome shotgun (WGS) entry which is preliminary data.</text>
</comment>
<feature type="chain" id="PRO_5036813259" evidence="1">
    <location>
        <begin position="40"/>
        <end position="483"/>
    </location>
</feature>
<evidence type="ECO:0000313" key="2">
    <source>
        <dbReference type="EMBL" id="GGO90839.1"/>
    </source>
</evidence>
<evidence type="ECO:0000313" key="3">
    <source>
        <dbReference type="Proteomes" id="UP000641932"/>
    </source>
</evidence>
<keyword evidence="1" id="KW-0732">Signal</keyword>
<reference evidence="2" key="1">
    <citation type="journal article" date="2014" name="Int. J. Syst. Evol. Microbiol.">
        <title>Complete genome sequence of Corynebacterium casei LMG S-19264T (=DSM 44701T), isolated from a smear-ripened cheese.</title>
        <authorList>
            <consortium name="US DOE Joint Genome Institute (JGI-PGF)"/>
            <person name="Walter F."/>
            <person name="Albersmeier A."/>
            <person name="Kalinowski J."/>
            <person name="Ruckert C."/>
        </authorList>
    </citation>
    <scope>NUCLEOTIDE SEQUENCE</scope>
    <source>
        <strain evidence="2">CGMCC 4.7201</strain>
    </source>
</reference>
<keyword evidence="3" id="KW-1185">Reference proteome</keyword>
<feature type="signal peptide" evidence="1">
    <location>
        <begin position="1"/>
        <end position="39"/>
    </location>
</feature>
<protein>
    <submittedName>
        <fullName evidence="2">Uncharacterized protein</fullName>
    </submittedName>
</protein>
<accession>A0A917ZS28</accession>
<organism evidence="2 3">
    <name type="scientific">Wenjunlia tyrosinilytica</name>
    <dbReference type="NCBI Taxonomy" id="1544741"/>
    <lineage>
        <taxon>Bacteria</taxon>
        <taxon>Bacillati</taxon>
        <taxon>Actinomycetota</taxon>
        <taxon>Actinomycetes</taxon>
        <taxon>Kitasatosporales</taxon>
        <taxon>Streptomycetaceae</taxon>
        <taxon>Wenjunlia</taxon>
    </lineage>
</organism>
<dbReference type="AlphaFoldDB" id="A0A917ZS28"/>
<evidence type="ECO:0000256" key="1">
    <source>
        <dbReference type="SAM" id="SignalP"/>
    </source>
</evidence>
<sequence length="483" mass="51674">MVTRRGTAASGSGFGAGRAGTVAVLAAAAVAAAVLPAAAQPFSGSGGHHGRAVTVERGGPDRTVAFRTRHTGEAVLTLDSLAPGVSWGTEGSESAVVSVRVDGRYVTDLVIPSDRPIERSFSVGRLREGHHRLRFGFAQDRSPAGATRARVAGIAVHVARADRPEALVLRHAPVLYGRNVAALGDRFQSATTDTPLLAYHEVLPARIPGHKVLQYSVIWSNEDGGTDSPALMARWGRTTDIEWAYRVEVDEHGDRVPGTGVYQAANHRTLPFTGTYEGDRPLLETCTSNNNLCDRVDDPMRFSLAPDQSLPTGQPREHLMDTNPWTYPVMGQEMLREGKVESPPDPRTPALGDQRAYLYLAVAHTATPSDQTGSVGLAVAVRLKGDDKLYTSHHWIAGHSITRDGTAATTVELPAGTGAADITEVVGLRTPVRESEATVRVTRITRAFLLRQDYLPDASFIDWTGGMTLTPQAPAAVLWQPGG</sequence>
<dbReference type="Proteomes" id="UP000641932">
    <property type="component" value="Unassembled WGS sequence"/>
</dbReference>
<dbReference type="EMBL" id="BMMS01000015">
    <property type="protein sequence ID" value="GGO90839.1"/>
    <property type="molecule type" value="Genomic_DNA"/>
</dbReference>
<reference evidence="2" key="2">
    <citation type="submission" date="2020-09" db="EMBL/GenBank/DDBJ databases">
        <authorList>
            <person name="Sun Q."/>
            <person name="Zhou Y."/>
        </authorList>
    </citation>
    <scope>NUCLEOTIDE SEQUENCE</scope>
    <source>
        <strain evidence="2">CGMCC 4.7201</strain>
    </source>
</reference>
<name>A0A917ZS28_9ACTN</name>
<proteinExistence type="predicted"/>